<feature type="compositionally biased region" description="Pro residues" evidence="1">
    <location>
        <begin position="94"/>
        <end position="104"/>
    </location>
</feature>
<sequence length="104" mass="10814">SKIADEISVPEHEAVLRKASADPNILMGLKQKVDELAMQAGLIEPPQPNAEGQPGQPLPAVPQGQGGGIDWQGLIQQLAPALQQALGGNGQPQQPVPPQPVQPV</sequence>
<feature type="region of interest" description="Disordered" evidence="1">
    <location>
        <begin position="85"/>
        <end position="104"/>
    </location>
</feature>
<organism evidence="2">
    <name type="scientific">marine metagenome</name>
    <dbReference type="NCBI Taxonomy" id="408172"/>
    <lineage>
        <taxon>unclassified sequences</taxon>
        <taxon>metagenomes</taxon>
        <taxon>ecological metagenomes</taxon>
    </lineage>
</organism>
<protein>
    <submittedName>
        <fullName evidence="2">Uncharacterized protein</fullName>
    </submittedName>
</protein>
<gene>
    <name evidence="2" type="ORF">METZ01_LOCUS136205</name>
</gene>
<evidence type="ECO:0000313" key="2">
    <source>
        <dbReference type="EMBL" id="SVA83351.1"/>
    </source>
</evidence>
<feature type="region of interest" description="Disordered" evidence="1">
    <location>
        <begin position="44"/>
        <end position="68"/>
    </location>
</feature>
<proteinExistence type="predicted"/>
<evidence type="ECO:0000256" key="1">
    <source>
        <dbReference type="SAM" id="MobiDB-lite"/>
    </source>
</evidence>
<dbReference type="EMBL" id="UINC01019669">
    <property type="protein sequence ID" value="SVA83351.1"/>
    <property type="molecule type" value="Genomic_DNA"/>
</dbReference>
<accession>A0A381Z364</accession>
<feature type="non-terminal residue" evidence="2">
    <location>
        <position position="1"/>
    </location>
</feature>
<reference evidence="2" key="1">
    <citation type="submission" date="2018-05" db="EMBL/GenBank/DDBJ databases">
        <authorList>
            <person name="Lanie J.A."/>
            <person name="Ng W.-L."/>
            <person name="Kazmierczak K.M."/>
            <person name="Andrzejewski T.M."/>
            <person name="Davidsen T.M."/>
            <person name="Wayne K.J."/>
            <person name="Tettelin H."/>
            <person name="Glass J.I."/>
            <person name="Rusch D."/>
            <person name="Podicherti R."/>
            <person name="Tsui H.-C.T."/>
            <person name="Winkler M.E."/>
        </authorList>
    </citation>
    <scope>NUCLEOTIDE SEQUENCE</scope>
</reference>
<dbReference type="AlphaFoldDB" id="A0A381Z364"/>
<name>A0A381Z364_9ZZZZ</name>